<dbReference type="GO" id="GO:0016740">
    <property type="term" value="F:transferase activity"/>
    <property type="evidence" value="ECO:0007669"/>
    <property type="project" value="UniProtKB-KW"/>
</dbReference>
<dbReference type="SUPFAM" id="SSF53448">
    <property type="entry name" value="Nucleotide-diphospho-sugar transferases"/>
    <property type="match status" value="1"/>
</dbReference>
<dbReference type="Pfam" id="PF00535">
    <property type="entry name" value="Glycos_transf_2"/>
    <property type="match status" value="1"/>
</dbReference>
<dbReference type="AlphaFoldDB" id="A0A0A0BMU7"/>
<name>A0A0A0BMU7_9CELL</name>
<dbReference type="CDD" id="cd00761">
    <property type="entry name" value="Glyco_tranf_GTA_type"/>
    <property type="match status" value="1"/>
</dbReference>
<evidence type="ECO:0000313" key="2">
    <source>
        <dbReference type="EMBL" id="KGM09261.1"/>
    </source>
</evidence>
<feature type="non-terminal residue" evidence="2">
    <location>
        <position position="264"/>
    </location>
</feature>
<protein>
    <submittedName>
        <fullName evidence="2">Glycosyl transferase</fullName>
    </submittedName>
</protein>
<dbReference type="PANTHER" id="PTHR43646">
    <property type="entry name" value="GLYCOSYLTRANSFERASE"/>
    <property type="match status" value="1"/>
</dbReference>
<reference evidence="2 3" key="2">
    <citation type="journal article" date="2015" name="Stand. Genomic Sci.">
        <title>Draft genome sequence of Cellulomonas carbonis T26(T) and comparative analysis of six Cellulomonas genomes.</title>
        <authorList>
            <person name="Zhuang W."/>
            <person name="Zhang S."/>
            <person name="Xia X."/>
            <person name="Wang G."/>
        </authorList>
    </citation>
    <scope>NUCLEOTIDE SEQUENCE [LARGE SCALE GENOMIC DNA]</scope>
    <source>
        <strain evidence="2 3">T26</strain>
    </source>
</reference>
<feature type="domain" description="Glycosyltransferase 2-like" evidence="1">
    <location>
        <begin position="8"/>
        <end position="109"/>
    </location>
</feature>
<evidence type="ECO:0000313" key="3">
    <source>
        <dbReference type="Proteomes" id="UP000029839"/>
    </source>
</evidence>
<keyword evidence="3" id="KW-1185">Reference proteome</keyword>
<accession>A0A0A0BMU7</accession>
<organism evidence="2 3">
    <name type="scientific">Cellulomonas carbonis T26</name>
    <dbReference type="NCBI Taxonomy" id="947969"/>
    <lineage>
        <taxon>Bacteria</taxon>
        <taxon>Bacillati</taxon>
        <taxon>Actinomycetota</taxon>
        <taxon>Actinomycetes</taxon>
        <taxon>Micrococcales</taxon>
        <taxon>Cellulomonadaceae</taxon>
        <taxon>Cellulomonas</taxon>
    </lineage>
</organism>
<dbReference type="Proteomes" id="UP000029839">
    <property type="component" value="Unassembled WGS sequence"/>
</dbReference>
<evidence type="ECO:0000259" key="1">
    <source>
        <dbReference type="Pfam" id="PF00535"/>
    </source>
</evidence>
<proteinExistence type="predicted"/>
<dbReference type="Gene3D" id="3.90.550.10">
    <property type="entry name" value="Spore Coat Polysaccharide Biosynthesis Protein SpsA, Chain A"/>
    <property type="match status" value="1"/>
</dbReference>
<dbReference type="InterPro" id="IPR029044">
    <property type="entry name" value="Nucleotide-diphossugar_trans"/>
</dbReference>
<dbReference type="EMBL" id="AXCY01000110">
    <property type="protein sequence ID" value="KGM09261.1"/>
    <property type="molecule type" value="Genomic_DNA"/>
</dbReference>
<dbReference type="InterPro" id="IPR001173">
    <property type="entry name" value="Glyco_trans_2-like"/>
</dbReference>
<sequence>MVVEPLGVVVPVMDEERWVRRCVAALHAAAEVAGITLDVLVVDDGSTDATPAVLDEMADRGLVRVHHQPNRGRFEARRTGLEMLTTEDVLLVDSRVLVDPGAFAHVQRLRAEDPSARVWNGHVEVDTSNPYAAFWSGITRVGWRAYFARPRHVSYGPEEFDRYPKGTTMFLAPRRTLLEAAGAFTSLYDDVRLASDDTRMLREVARAERIHLSPGFSCRYHGRDSLQGWLRQAWFRGTTFVDGYLGDAGRAVPVAAGLTAAAAV</sequence>
<keyword evidence="2" id="KW-0808">Transferase</keyword>
<dbReference type="OrthoDB" id="3672893at2"/>
<gene>
    <name evidence="2" type="ORF">N868_03645</name>
</gene>
<reference evidence="2 3" key="1">
    <citation type="submission" date="2013-08" db="EMBL/GenBank/DDBJ databases">
        <title>Genome sequencing of Cellulomonas carbonis T26.</title>
        <authorList>
            <person name="Chen F."/>
            <person name="Li Y."/>
            <person name="Wang G."/>
        </authorList>
    </citation>
    <scope>NUCLEOTIDE SEQUENCE [LARGE SCALE GENOMIC DNA]</scope>
    <source>
        <strain evidence="2 3">T26</strain>
    </source>
</reference>
<dbReference type="RefSeq" id="WP_043609041.1">
    <property type="nucleotide sequence ID" value="NZ_AXCY01000110.1"/>
</dbReference>
<comment type="caution">
    <text evidence="2">The sequence shown here is derived from an EMBL/GenBank/DDBJ whole genome shotgun (WGS) entry which is preliminary data.</text>
</comment>
<dbReference type="PANTHER" id="PTHR43646:SF6">
    <property type="entry name" value="PRE-MYCOFACTOCIN GLYCOSYLTRANSFERASE"/>
    <property type="match status" value="1"/>
</dbReference>